<dbReference type="RefSeq" id="WP_191005841.1">
    <property type="nucleotide sequence ID" value="NZ_JACXAD010000015.1"/>
</dbReference>
<dbReference type="AlphaFoldDB" id="A0A927BF01"/>
<dbReference type="InterPro" id="IPR025850">
    <property type="entry name" value="SUKH-3"/>
</dbReference>
<dbReference type="Pfam" id="PF14433">
    <property type="entry name" value="SUKH-3"/>
    <property type="match status" value="1"/>
</dbReference>
<dbReference type="EMBL" id="JACXAD010000015">
    <property type="protein sequence ID" value="MBD2769035.1"/>
    <property type="molecule type" value="Genomic_DNA"/>
</dbReference>
<keyword evidence="2" id="KW-1185">Reference proteome</keyword>
<name>A0A927BF01_9BACT</name>
<evidence type="ECO:0000313" key="2">
    <source>
        <dbReference type="Proteomes" id="UP000612233"/>
    </source>
</evidence>
<protein>
    <submittedName>
        <fullName evidence="1">SUKH-3 domain-containing protein</fullName>
    </submittedName>
</protein>
<sequence length="254" mass="29230">MTRNKGPSQIVGDFLIRFYHEEPDDTKASTKALRAITGMFDYEWEVASTFKELLEMTLPVNTLRDMVRVKANRLWNLPIKVMILTRQWILVKSKIELREDMNFISEETKVLLEKAGWSEARRVSIEEYENHLEKLGYPKFPVALEFLRRFGGLQISESPQGESQRSYNLKVDPLKLTQCYPPYVFAAFEEGLGRPLCPVALADNGHSAIAMDEAGRFYCMDGSALFHVADSIYEAIQILSHTNWPKFDKVLELD</sequence>
<comment type="caution">
    <text evidence="1">The sequence shown here is derived from an EMBL/GenBank/DDBJ whole genome shotgun (WGS) entry which is preliminary data.</text>
</comment>
<evidence type="ECO:0000313" key="1">
    <source>
        <dbReference type="EMBL" id="MBD2769035.1"/>
    </source>
</evidence>
<proteinExistence type="predicted"/>
<dbReference type="Proteomes" id="UP000612233">
    <property type="component" value="Unassembled WGS sequence"/>
</dbReference>
<accession>A0A927BF01</accession>
<reference evidence="1" key="1">
    <citation type="submission" date="2020-09" db="EMBL/GenBank/DDBJ databases">
        <authorList>
            <person name="Kim M.K."/>
        </authorList>
    </citation>
    <scope>NUCLEOTIDE SEQUENCE</scope>
    <source>
        <strain evidence="1">BT664</strain>
    </source>
</reference>
<gene>
    <name evidence="1" type="ORF">IC235_14170</name>
</gene>
<organism evidence="1 2">
    <name type="scientific">Hymenobacter montanus</name>
    <dbReference type="NCBI Taxonomy" id="2771359"/>
    <lineage>
        <taxon>Bacteria</taxon>
        <taxon>Pseudomonadati</taxon>
        <taxon>Bacteroidota</taxon>
        <taxon>Cytophagia</taxon>
        <taxon>Cytophagales</taxon>
        <taxon>Hymenobacteraceae</taxon>
        <taxon>Hymenobacter</taxon>
    </lineage>
</organism>